<evidence type="ECO:0000313" key="2">
    <source>
        <dbReference type="Proteomes" id="UP001314170"/>
    </source>
</evidence>
<dbReference type="Proteomes" id="UP001314170">
    <property type="component" value="Unassembled WGS sequence"/>
</dbReference>
<evidence type="ECO:0000313" key="1">
    <source>
        <dbReference type="EMBL" id="CAK7345978.1"/>
    </source>
</evidence>
<protein>
    <recommendedName>
        <fullName evidence="3">Maturase K</fullName>
    </recommendedName>
</protein>
<evidence type="ECO:0008006" key="3">
    <source>
        <dbReference type="Google" id="ProtNLM"/>
    </source>
</evidence>
<keyword evidence="2" id="KW-1185">Reference proteome</keyword>
<accession>A0AAV1S6H6</accession>
<name>A0AAV1S6H6_9ROSI</name>
<organism evidence="1 2">
    <name type="scientific">Dovyalis caffra</name>
    <dbReference type="NCBI Taxonomy" id="77055"/>
    <lineage>
        <taxon>Eukaryota</taxon>
        <taxon>Viridiplantae</taxon>
        <taxon>Streptophyta</taxon>
        <taxon>Embryophyta</taxon>
        <taxon>Tracheophyta</taxon>
        <taxon>Spermatophyta</taxon>
        <taxon>Magnoliopsida</taxon>
        <taxon>eudicotyledons</taxon>
        <taxon>Gunneridae</taxon>
        <taxon>Pentapetalae</taxon>
        <taxon>rosids</taxon>
        <taxon>fabids</taxon>
        <taxon>Malpighiales</taxon>
        <taxon>Salicaceae</taxon>
        <taxon>Flacourtieae</taxon>
        <taxon>Dovyalis</taxon>
    </lineage>
</organism>
<comment type="caution">
    <text evidence="1">The sequence shown here is derived from an EMBL/GenBank/DDBJ whole genome shotgun (WGS) entry which is preliminary data.</text>
</comment>
<sequence length="160" mass="18010">MDVEEKNAPFRGLVNPPSGDLHFLLKFVMSTFLGPDVYSDNPRCSAAHRLAKGLPPYTSNNLGDSSLRVSQLESLYYHVLRHAHPSLVLNPNMLYLHLEGKLHLSGSGAIEDCKQFISFFPLSIHGHKRYSTSHGIVQGIVLIENTDTSYMKKEDLERFK</sequence>
<gene>
    <name evidence="1" type="ORF">DCAF_LOCUS18641</name>
</gene>
<dbReference type="AlphaFoldDB" id="A0AAV1S6H6"/>
<dbReference type="EMBL" id="CAWUPB010001173">
    <property type="protein sequence ID" value="CAK7345978.1"/>
    <property type="molecule type" value="Genomic_DNA"/>
</dbReference>
<reference evidence="1 2" key="1">
    <citation type="submission" date="2024-01" db="EMBL/GenBank/DDBJ databases">
        <authorList>
            <person name="Waweru B."/>
        </authorList>
    </citation>
    <scope>NUCLEOTIDE SEQUENCE [LARGE SCALE GENOMIC DNA]</scope>
</reference>
<proteinExistence type="predicted"/>